<protein>
    <recommendedName>
        <fullName evidence="5">Modin</fullName>
    </recommendedName>
</protein>
<sequence>MSDSTSNGEPSLEEKVAITALVISILALAGVILQYVQSLYGRTEGPYLKDKKVLGGWAQYARYKPNWFRVEMEYEAPVVFLAASNNDKGPVDDKTIWYVNGSPQSYQLTRVHEDDDSRSEARERVHTVKNELATWILVIVATQKMERQSKDWETRKWGTRPLPAGLKHPFDGPVSLAVAIQPMKRSYDRHPALKKAYATTTFCHIIELCAVLGIYEKEFDRDNNKYRAEGNGYSVLGNRMNDFGLVFTFEKHGWPTNEQIGLKTLQLGSRTEIAETLNLMMCNEYTTQCYSDPSKKHVHLFPVVFEVLGMLARPFHIINRPFTFLPNPVTFPLNKQAFSPRRLLEKSQKLHRDLQLRSSAGLDTADHLWEINASADKLNKELPDKQDGDYSPEALDDLRRAINEVDTFLLKRNTKDEVLDVLRRHIQEVLLVINTSTKDIADRSGEDGPSVKSNTPALSSHPLADTTQNDVSFDNLLQVTQDWRRSFECKYVPTDNIHDAFTTKRGTFARQSANKDRREIIWCALVFRMICWLLLHDFDKKDVQLSKSELMGSRLPVFIL</sequence>
<gene>
    <name evidence="3" type="ORF">QBC35DRAFT_450834</name>
</gene>
<feature type="region of interest" description="Disordered" evidence="1">
    <location>
        <begin position="440"/>
        <end position="466"/>
    </location>
</feature>
<name>A0AAN6WZQ4_9PEZI</name>
<keyword evidence="2" id="KW-1133">Transmembrane helix</keyword>
<reference evidence="3" key="2">
    <citation type="submission" date="2023-05" db="EMBL/GenBank/DDBJ databases">
        <authorList>
            <consortium name="Lawrence Berkeley National Laboratory"/>
            <person name="Steindorff A."/>
            <person name="Hensen N."/>
            <person name="Bonometti L."/>
            <person name="Westerberg I."/>
            <person name="Brannstrom I.O."/>
            <person name="Guillou S."/>
            <person name="Cros-Aarteil S."/>
            <person name="Calhoun S."/>
            <person name="Haridas S."/>
            <person name="Kuo A."/>
            <person name="Mondo S."/>
            <person name="Pangilinan J."/>
            <person name="Riley R."/>
            <person name="Labutti K."/>
            <person name="Andreopoulos B."/>
            <person name="Lipzen A."/>
            <person name="Chen C."/>
            <person name="Yanf M."/>
            <person name="Daum C."/>
            <person name="Ng V."/>
            <person name="Clum A."/>
            <person name="Ohm R."/>
            <person name="Martin F."/>
            <person name="Silar P."/>
            <person name="Natvig D."/>
            <person name="Lalanne C."/>
            <person name="Gautier V."/>
            <person name="Ament-Velasquez S.L."/>
            <person name="Kruys A."/>
            <person name="Hutchinson M.I."/>
            <person name="Powell A.J."/>
            <person name="Barry K."/>
            <person name="Miller A.N."/>
            <person name="Grigoriev I.V."/>
            <person name="Debuchy R."/>
            <person name="Gladieux P."/>
            <person name="Thoren M.H."/>
            <person name="Johannesson H."/>
        </authorList>
    </citation>
    <scope>NUCLEOTIDE SEQUENCE</scope>
    <source>
        <strain evidence="3">PSN309</strain>
    </source>
</reference>
<evidence type="ECO:0000256" key="2">
    <source>
        <dbReference type="SAM" id="Phobius"/>
    </source>
</evidence>
<keyword evidence="2" id="KW-0812">Transmembrane</keyword>
<feature type="transmembrane region" description="Helical" evidence="2">
    <location>
        <begin position="16"/>
        <end position="36"/>
    </location>
</feature>
<dbReference type="Proteomes" id="UP001302126">
    <property type="component" value="Unassembled WGS sequence"/>
</dbReference>
<keyword evidence="4" id="KW-1185">Reference proteome</keyword>
<dbReference type="AlphaFoldDB" id="A0AAN6WZQ4"/>
<evidence type="ECO:0000313" key="3">
    <source>
        <dbReference type="EMBL" id="KAK4188922.1"/>
    </source>
</evidence>
<organism evidence="3 4">
    <name type="scientific">Podospora australis</name>
    <dbReference type="NCBI Taxonomy" id="1536484"/>
    <lineage>
        <taxon>Eukaryota</taxon>
        <taxon>Fungi</taxon>
        <taxon>Dikarya</taxon>
        <taxon>Ascomycota</taxon>
        <taxon>Pezizomycotina</taxon>
        <taxon>Sordariomycetes</taxon>
        <taxon>Sordariomycetidae</taxon>
        <taxon>Sordariales</taxon>
        <taxon>Podosporaceae</taxon>
        <taxon>Podospora</taxon>
    </lineage>
</organism>
<dbReference type="EMBL" id="MU864382">
    <property type="protein sequence ID" value="KAK4188922.1"/>
    <property type="molecule type" value="Genomic_DNA"/>
</dbReference>
<evidence type="ECO:0000256" key="1">
    <source>
        <dbReference type="SAM" id="MobiDB-lite"/>
    </source>
</evidence>
<proteinExistence type="predicted"/>
<evidence type="ECO:0008006" key="5">
    <source>
        <dbReference type="Google" id="ProtNLM"/>
    </source>
</evidence>
<evidence type="ECO:0000313" key="4">
    <source>
        <dbReference type="Proteomes" id="UP001302126"/>
    </source>
</evidence>
<keyword evidence="2" id="KW-0472">Membrane</keyword>
<accession>A0AAN6WZQ4</accession>
<comment type="caution">
    <text evidence="3">The sequence shown here is derived from an EMBL/GenBank/DDBJ whole genome shotgun (WGS) entry which is preliminary data.</text>
</comment>
<reference evidence="3" key="1">
    <citation type="journal article" date="2023" name="Mol. Phylogenet. Evol.">
        <title>Genome-scale phylogeny and comparative genomics of the fungal order Sordariales.</title>
        <authorList>
            <person name="Hensen N."/>
            <person name="Bonometti L."/>
            <person name="Westerberg I."/>
            <person name="Brannstrom I.O."/>
            <person name="Guillou S."/>
            <person name="Cros-Aarteil S."/>
            <person name="Calhoun S."/>
            <person name="Haridas S."/>
            <person name="Kuo A."/>
            <person name="Mondo S."/>
            <person name="Pangilinan J."/>
            <person name="Riley R."/>
            <person name="LaButti K."/>
            <person name="Andreopoulos B."/>
            <person name="Lipzen A."/>
            <person name="Chen C."/>
            <person name="Yan M."/>
            <person name="Daum C."/>
            <person name="Ng V."/>
            <person name="Clum A."/>
            <person name="Steindorff A."/>
            <person name="Ohm R.A."/>
            <person name="Martin F."/>
            <person name="Silar P."/>
            <person name="Natvig D.O."/>
            <person name="Lalanne C."/>
            <person name="Gautier V."/>
            <person name="Ament-Velasquez S.L."/>
            <person name="Kruys A."/>
            <person name="Hutchinson M.I."/>
            <person name="Powell A.J."/>
            <person name="Barry K."/>
            <person name="Miller A.N."/>
            <person name="Grigoriev I.V."/>
            <person name="Debuchy R."/>
            <person name="Gladieux P."/>
            <person name="Hiltunen Thoren M."/>
            <person name="Johannesson H."/>
        </authorList>
    </citation>
    <scope>NUCLEOTIDE SEQUENCE</scope>
    <source>
        <strain evidence="3">PSN309</strain>
    </source>
</reference>